<feature type="chain" id="PRO_5023850185" description="Outer membrane protein beta-barrel domain-containing protein" evidence="1">
    <location>
        <begin position="20"/>
        <end position="232"/>
    </location>
</feature>
<name>A0A5J4IWZ6_9FLAO</name>
<dbReference type="Proteomes" id="UP000326509">
    <property type="component" value="Unassembled WGS sequence"/>
</dbReference>
<evidence type="ECO:0000313" key="2">
    <source>
        <dbReference type="EMBL" id="GER58902.1"/>
    </source>
</evidence>
<feature type="signal peptide" evidence="1">
    <location>
        <begin position="1"/>
        <end position="19"/>
    </location>
</feature>
<gene>
    <name evidence="2" type="ORF">ULMA_10100</name>
</gene>
<organism evidence="2 3">
    <name type="scientific">Patiriisocius marinus</name>
    <dbReference type="NCBI Taxonomy" id="1397112"/>
    <lineage>
        <taxon>Bacteria</taxon>
        <taxon>Pseudomonadati</taxon>
        <taxon>Bacteroidota</taxon>
        <taxon>Flavobacteriia</taxon>
        <taxon>Flavobacteriales</taxon>
        <taxon>Flavobacteriaceae</taxon>
        <taxon>Patiriisocius</taxon>
    </lineage>
</organism>
<comment type="caution">
    <text evidence="2">The sequence shown here is derived from an EMBL/GenBank/DDBJ whole genome shotgun (WGS) entry which is preliminary data.</text>
</comment>
<protein>
    <recommendedName>
        <fullName evidence="4">Outer membrane protein beta-barrel domain-containing protein</fullName>
    </recommendedName>
</protein>
<sequence length="232" mass="26792">MKKQLFLLVILCLSISLFAQDKTDKNEFPNEDIRLLTFNLFTPLAFDTPRYRLGYTHGISGHLRAGIEVGYGNENTTVVIFDDDFSDRDNYALFEVLPQITYIFNPTYPVNHYIALQGFYLNQDEQFFNNSYFDSDLRVQIRYDQADYNRKKVGANLLYGVYIPFGNAPIGIDISGGLGIRSRKNTYSNIVNPRADNFFDDDDFFENYREDSGTRVGINFSLGFKLTYNLNN</sequence>
<accession>A0A5J4IWZ6</accession>
<dbReference type="OrthoDB" id="1256349at2"/>
<dbReference type="RefSeq" id="WP_151672987.1">
    <property type="nucleotide sequence ID" value="NZ_BKCG01000002.1"/>
</dbReference>
<evidence type="ECO:0000256" key="1">
    <source>
        <dbReference type="SAM" id="SignalP"/>
    </source>
</evidence>
<evidence type="ECO:0008006" key="4">
    <source>
        <dbReference type="Google" id="ProtNLM"/>
    </source>
</evidence>
<dbReference type="AlphaFoldDB" id="A0A5J4IWZ6"/>
<dbReference type="EMBL" id="BKCG01000002">
    <property type="protein sequence ID" value="GER58902.1"/>
    <property type="molecule type" value="Genomic_DNA"/>
</dbReference>
<proteinExistence type="predicted"/>
<evidence type="ECO:0000313" key="3">
    <source>
        <dbReference type="Proteomes" id="UP000326509"/>
    </source>
</evidence>
<reference evidence="2 3" key="1">
    <citation type="submission" date="2019-08" db="EMBL/GenBank/DDBJ databases">
        <title>Draft genome sequence of Ulvibacter marinus type strain NBRC 109484.</title>
        <authorList>
            <person name="Kawano K."/>
            <person name="Ushijima N."/>
            <person name="Kihara M."/>
            <person name="Itoh H."/>
        </authorList>
    </citation>
    <scope>NUCLEOTIDE SEQUENCE [LARGE SCALE GENOMIC DNA]</scope>
    <source>
        <strain evidence="2 3">NBRC 109484</strain>
    </source>
</reference>
<keyword evidence="3" id="KW-1185">Reference proteome</keyword>
<keyword evidence="1" id="KW-0732">Signal</keyword>